<evidence type="ECO:0008006" key="3">
    <source>
        <dbReference type="Google" id="ProtNLM"/>
    </source>
</evidence>
<proteinExistence type="predicted"/>
<feature type="non-terminal residue" evidence="1">
    <location>
        <position position="58"/>
    </location>
</feature>
<evidence type="ECO:0000313" key="1">
    <source>
        <dbReference type="EMBL" id="MCJ1977976.1"/>
    </source>
</evidence>
<gene>
    <name evidence="1" type="ORF">GYN19_08425</name>
</gene>
<sequence>MATEEQLVDLNNKVYGVDHNYKKNGDLYQNIDEGQTITVAGKKFQVISTSNDEQLGSA</sequence>
<dbReference type="Proteomes" id="UP001522462">
    <property type="component" value="Unassembled WGS sequence"/>
</dbReference>
<reference evidence="1 2" key="1">
    <citation type="journal article" date="2022" name="Microbiol. Res.">
        <title>Comparative genome analysis, predicted lifestyle and antimicrobial strategies of Lactococcus carnosus and Lactococcus paracarnosus isolated from meat.</title>
        <authorList>
            <person name="Werum V."/>
            <person name="Ehrmann M."/>
            <person name="Vogel R."/>
            <person name="Hilgarth M."/>
        </authorList>
    </citation>
    <scope>NUCLEOTIDE SEQUENCE [LARGE SCALE GENOMIC DNA]</scope>
    <source>
        <strain evidence="1 2">TMW21897</strain>
    </source>
</reference>
<evidence type="ECO:0000313" key="2">
    <source>
        <dbReference type="Proteomes" id="UP001522462"/>
    </source>
</evidence>
<keyword evidence="2" id="KW-1185">Reference proteome</keyword>
<accession>A0ABT0AN60</accession>
<comment type="caution">
    <text evidence="1">The sequence shown here is derived from an EMBL/GenBank/DDBJ whole genome shotgun (WGS) entry which is preliminary data.</text>
</comment>
<protein>
    <recommendedName>
        <fullName evidence="3">Bacteriocin</fullName>
    </recommendedName>
</protein>
<organism evidence="1 2">
    <name type="scientific">Pseudolactococcus paracarnosus</name>
    <dbReference type="NCBI Taxonomy" id="2749962"/>
    <lineage>
        <taxon>Bacteria</taxon>
        <taxon>Bacillati</taxon>
        <taxon>Bacillota</taxon>
        <taxon>Bacilli</taxon>
        <taxon>Lactobacillales</taxon>
        <taxon>Streptococcaceae</taxon>
        <taxon>Pseudolactococcus</taxon>
    </lineage>
</organism>
<name>A0ABT0AN60_9LACT</name>
<dbReference type="EMBL" id="JAAEDA010000013">
    <property type="protein sequence ID" value="MCJ1977976.1"/>
    <property type="molecule type" value="Genomic_DNA"/>
</dbReference>